<comment type="caution">
    <text evidence="10">The sequence shown here is derived from an EMBL/GenBank/DDBJ whole genome shotgun (WGS) entry which is preliminary data.</text>
</comment>
<sequence>MSLASNRLSIRYLDDLAAGEKSPAKEAPTAAPESFQNDHKKPASSHQKTHQHSKEKVEQNELSNDASNETSDCENANPQNPLTSTNLAAQNHAGSDPTSKTALPKKFFCKVCNQGFTRKHNMVSHEMIHTTIKLHRCVNCNLLFRRIHDLKRHEKLHTGERPFHCESCDRSFARPDALTRHLNSPHAC</sequence>
<evidence type="ECO:0000256" key="8">
    <source>
        <dbReference type="SAM" id="MobiDB-lite"/>
    </source>
</evidence>
<dbReference type="GO" id="GO:0005634">
    <property type="term" value="C:nucleus"/>
    <property type="evidence" value="ECO:0007669"/>
    <property type="project" value="UniProtKB-SubCell"/>
</dbReference>
<keyword evidence="11" id="KW-1185">Reference proteome</keyword>
<feature type="domain" description="C2H2-type" evidence="9">
    <location>
        <begin position="163"/>
        <end position="188"/>
    </location>
</feature>
<proteinExistence type="predicted"/>
<evidence type="ECO:0000256" key="1">
    <source>
        <dbReference type="ARBA" id="ARBA00004123"/>
    </source>
</evidence>
<comment type="subcellular location">
    <subcellularLocation>
        <location evidence="1">Nucleus</location>
    </subcellularLocation>
</comment>
<evidence type="ECO:0000313" key="10">
    <source>
        <dbReference type="EMBL" id="OBA22847.1"/>
    </source>
</evidence>
<keyword evidence="6" id="KW-0539">Nucleus</keyword>
<evidence type="ECO:0000259" key="9">
    <source>
        <dbReference type="PROSITE" id="PS50157"/>
    </source>
</evidence>
<feature type="domain" description="C2H2-type" evidence="9">
    <location>
        <begin position="107"/>
        <end position="134"/>
    </location>
</feature>
<dbReference type="AlphaFoldDB" id="A0A1A0HG25"/>
<dbReference type="GO" id="GO:0043565">
    <property type="term" value="F:sequence-specific DNA binding"/>
    <property type="evidence" value="ECO:0007669"/>
    <property type="project" value="UniProtKB-ARBA"/>
</dbReference>
<evidence type="ECO:0000313" key="11">
    <source>
        <dbReference type="Proteomes" id="UP000092555"/>
    </source>
</evidence>
<dbReference type="FunFam" id="3.30.160.60:FF:001732">
    <property type="entry name" value="Zgc:162936"/>
    <property type="match status" value="1"/>
</dbReference>
<dbReference type="SUPFAM" id="SSF57667">
    <property type="entry name" value="beta-beta-alpha zinc fingers"/>
    <property type="match status" value="2"/>
</dbReference>
<dbReference type="PROSITE" id="PS00028">
    <property type="entry name" value="ZINC_FINGER_C2H2_1"/>
    <property type="match status" value="3"/>
</dbReference>
<evidence type="ECO:0000256" key="6">
    <source>
        <dbReference type="ARBA" id="ARBA00023242"/>
    </source>
</evidence>
<dbReference type="RefSeq" id="XP_018713328.1">
    <property type="nucleotide sequence ID" value="XM_018856689.1"/>
</dbReference>
<evidence type="ECO:0000256" key="4">
    <source>
        <dbReference type="ARBA" id="ARBA00022771"/>
    </source>
</evidence>
<feature type="non-terminal residue" evidence="10">
    <location>
        <position position="188"/>
    </location>
</feature>
<dbReference type="SMART" id="SM00355">
    <property type="entry name" value="ZnF_C2H2"/>
    <property type="match status" value="3"/>
</dbReference>
<feature type="compositionally biased region" description="Polar residues" evidence="8">
    <location>
        <begin position="60"/>
        <end position="99"/>
    </location>
</feature>
<evidence type="ECO:0000256" key="2">
    <source>
        <dbReference type="ARBA" id="ARBA00022723"/>
    </source>
</evidence>
<feature type="domain" description="C2H2-type" evidence="9">
    <location>
        <begin position="135"/>
        <end position="162"/>
    </location>
</feature>
<protein>
    <recommendedName>
        <fullName evidence="9">C2H2-type domain-containing protein</fullName>
    </recommendedName>
</protein>
<dbReference type="InterPro" id="IPR036236">
    <property type="entry name" value="Znf_C2H2_sf"/>
</dbReference>
<dbReference type="GO" id="GO:0008270">
    <property type="term" value="F:zinc ion binding"/>
    <property type="evidence" value="ECO:0007669"/>
    <property type="project" value="UniProtKB-KW"/>
</dbReference>
<name>A0A1A0HG25_9ASCO</name>
<dbReference type="GeneID" id="30029665"/>
<keyword evidence="3" id="KW-0677">Repeat</keyword>
<evidence type="ECO:0000256" key="7">
    <source>
        <dbReference type="PROSITE-ProRule" id="PRU00042"/>
    </source>
</evidence>
<dbReference type="GO" id="GO:0005694">
    <property type="term" value="C:chromosome"/>
    <property type="evidence" value="ECO:0007669"/>
    <property type="project" value="UniProtKB-ARBA"/>
</dbReference>
<accession>A0A1A0HG25</accession>
<gene>
    <name evidence="10" type="ORF">METBIDRAFT_36113</name>
</gene>
<reference evidence="10 11" key="1">
    <citation type="submission" date="2016-05" db="EMBL/GenBank/DDBJ databases">
        <title>Comparative genomics of biotechnologically important yeasts.</title>
        <authorList>
            <consortium name="DOE Joint Genome Institute"/>
            <person name="Riley R."/>
            <person name="Haridas S."/>
            <person name="Wolfe K.H."/>
            <person name="Lopes M.R."/>
            <person name="Hittinger C.T."/>
            <person name="Goker M."/>
            <person name="Salamov A."/>
            <person name="Wisecaver J."/>
            <person name="Long T.M."/>
            <person name="Aerts A.L."/>
            <person name="Barry K."/>
            <person name="Choi C."/>
            <person name="Clum A."/>
            <person name="Coughlan A.Y."/>
            <person name="Deshpande S."/>
            <person name="Douglass A.P."/>
            <person name="Hanson S.J."/>
            <person name="Klenk H.-P."/>
            <person name="LaButti K."/>
            <person name="Lapidus A."/>
            <person name="Lindquist E."/>
            <person name="Lipzen A."/>
            <person name="Meier-kolthoff J.P."/>
            <person name="Ohm R.A."/>
            <person name="Otillar R.P."/>
            <person name="Pangilinan J."/>
            <person name="Peng Y."/>
            <person name="Rokas A."/>
            <person name="Rosa C.A."/>
            <person name="Scheuner C."/>
            <person name="Sibirny A.A."/>
            <person name="Slot J.C."/>
            <person name="Stielow J.B."/>
            <person name="Sun H."/>
            <person name="Kurtzman C.P."/>
            <person name="Blackwell M."/>
            <person name="Grigoriev I.V."/>
            <person name="Jeffries T.W."/>
        </authorList>
    </citation>
    <scope>NUCLEOTIDE SEQUENCE [LARGE SCALE GENOMIC DNA]</scope>
    <source>
        <strain evidence="10 11">NRRL YB-4993</strain>
    </source>
</reference>
<dbReference type="InterPro" id="IPR013087">
    <property type="entry name" value="Znf_C2H2_type"/>
</dbReference>
<dbReference type="EMBL" id="LXTC01000001">
    <property type="protein sequence ID" value="OBA22847.1"/>
    <property type="molecule type" value="Genomic_DNA"/>
</dbReference>
<feature type="region of interest" description="Disordered" evidence="8">
    <location>
        <begin position="17"/>
        <end position="99"/>
    </location>
</feature>
<dbReference type="PROSITE" id="PS50157">
    <property type="entry name" value="ZINC_FINGER_C2H2_2"/>
    <property type="match status" value="3"/>
</dbReference>
<keyword evidence="2" id="KW-0479">Metal-binding</keyword>
<evidence type="ECO:0000256" key="3">
    <source>
        <dbReference type="ARBA" id="ARBA00022737"/>
    </source>
</evidence>
<organism evidence="10 11">
    <name type="scientific">Metschnikowia bicuspidata var. bicuspidata NRRL YB-4993</name>
    <dbReference type="NCBI Taxonomy" id="869754"/>
    <lineage>
        <taxon>Eukaryota</taxon>
        <taxon>Fungi</taxon>
        <taxon>Dikarya</taxon>
        <taxon>Ascomycota</taxon>
        <taxon>Saccharomycotina</taxon>
        <taxon>Pichiomycetes</taxon>
        <taxon>Metschnikowiaceae</taxon>
        <taxon>Metschnikowia</taxon>
    </lineage>
</organism>
<dbReference type="OrthoDB" id="8117402at2759"/>
<dbReference type="Proteomes" id="UP000092555">
    <property type="component" value="Unassembled WGS sequence"/>
</dbReference>
<dbReference type="PANTHER" id="PTHR24394:SF29">
    <property type="entry name" value="MYONEURIN"/>
    <property type="match status" value="1"/>
</dbReference>
<dbReference type="GO" id="GO:0045893">
    <property type="term" value="P:positive regulation of DNA-templated transcription"/>
    <property type="evidence" value="ECO:0007669"/>
    <property type="project" value="UniProtKB-ARBA"/>
</dbReference>
<dbReference type="STRING" id="869754.A0A1A0HG25"/>
<keyword evidence="4 7" id="KW-0863">Zinc-finger</keyword>
<dbReference type="PANTHER" id="PTHR24394">
    <property type="entry name" value="ZINC FINGER PROTEIN"/>
    <property type="match status" value="1"/>
</dbReference>
<dbReference type="Gene3D" id="3.30.160.60">
    <property type="entry name" value="Classic Zinc Finger"/>
    <property type="match status" value="3"/>
</dbReference>
<evidence type="ECO:0000256" key="5">
    <source>
        <dbReference type="ARBA" id="ARBA00022833"/>
    </source>
</evidence>
<keyword evidence="5" id="KW-0862">Zinc</keyword>
<dbReference type="Pfam" id="PF00096">
    <property type="entry name" value="zf-C2H2"/>
    <property type="match status" value="2"/>
</dbReference>